<feature type="domain" description="Ribosome maturation protein SDO1/SBDS N-terminal" evidence="10">
    <location>
        <begin position="220"/>
        <end position="307"/>
    </location>
</feature>
<evidence type="ECO:0000259" key="10">
    <source>
        <dbReference type="Pfam" id="PF01172"/>
    </source>
</evidence>
<evidence type="ECO:0000256" key="1">
    <source>
        <dbReference type="ARBA" id="ARBA00004123"/>
    </source>
</evidence>
<dbReference type="InterPro" id="IPR041667">
    <property type="entry name" value="Cupin_8"/>
</dbReference>
<dbReference type="PANTHER" id="PTHR10927">
    <property type="entry name" value="RIBOSOME MATURATION PROTEIN SBDS"/>
    <property type="match status" value="1"/>
</dbReference>
<dbReference type="Pfam" id="PF13621">
    <property type="entry name" value="Cupin_8"/>
    <property type="match status" value="1"/>
</dbReference>
<sequence length="579" mass="63745">MGKGAIEDWPALERWQSDEYLVETLGDTQLTVAVTPDGRADALVSRGGAPAFALPAERQVTILTEEAGPLLKDVGQHIAWAQEAFGCPPDATNFWMGGERSITSWHADHYENMYAVISGSKTFFLLPPADAWRMRMRRARVMRWALAADGAWRLEAPPDDGHASTVWSAVTLPRHDADCRLLEDGAPEPLAVTLGAGSEETCLPMSQGVFQPIGQKRLTNVAVVRYKKFGKRFEIACYKNKVLNWRNGIEKDLDEVLQTTTVYFNVSKAVLASREDLKLVFGTDDEETVCRFILKQGDLQVSDRERKLDLDTKFRDVAAVISEKCINPTNSRPYTIPMIERALKDVHFSVDPNRPAKTQALEVLPQLQARFPIERARMRLRLTFPLSVRDEIEALLTADKATSEESELVGSNMVLLCLADPGLFRPLHSAIASVGGARLEVVELAAHVAAATDGVQANLDALSLDQGPAAERPLERRDPVAVAAEPSRAPARRVAPVATAQPSEENILYPRGPIQGMPEEYASRRARFAELDDLQAGWTIELLSKGDSGLVDAVFYSPEGVRVGAYVSARRQALQSAKK</sequence>
<feature type="domain" description="Cupin-like" evidence="12">
    <location>
        <begin position="63"/>
        <end position="197"/>
    </location>
</feature>
<reference evidence="13" key="1">
    <citation type="submission" date="2021-01" db="EMBL/GenBank/DDBJ databases">
        <authorList>
            <person name="Eckstrom K.M.E."/>
        </authorList>
    </citation>
    <scope>NUCLEOTIDE SEQUENCE</scope>
    <source>
        <strain evidence="13">UVCC 0001</strain>
    </source>
</reference>
<dbReference type="Pfam" id="PF01172">
    <property type="entry name" value="SBDS_N"/>
    <property type="match status" value="1"/>
</dbReference>
<evidence type="ECO:0000259" key="12">
    <source>
        <dbReference type="Pfam" id="PF13621"/>
    </source>
</evidence>
<evidence type="ECO:0000256" key="9">
    <source>
        <dbReference type="SAM" id="MobiDB-lite"/>
    </source>
</evidence>
<feature type="domain" description="Ribosome maturation protein SDO1/SBDS central" evidence="11">
    <location>
        <begin position="315"/>
        <end position="376"/>
    </location>
</feature>
<evidence type="ECO:0000313" key="14">
    <source>
        <dbReference type="Proteomes" id="UP001255856"/>
    </source>
</evidence>
<dbReference type="InterPro" id="IPR018978">
    <property type="entry name" value="SDO1/SBDS_central"/>
</dbReference>
<gene>
    <name evidence="13" type="ORF">QBZ16_002031</name>
</gene>
<evidence type="ECO:0000256" key="8">
    <source>
        <dbReference type="ARBA" id="ARBA00049708"/>
    </source>
</evidence>
<dbReference type="NCBIfam" id="TIGR00291">
    <property type="entry name" value="RNA_SBDS"/>
    <property type="match status" value="1"/>
</dbReference>
<dbReference type="Pfam" id="PF09377">
    <property type="entry name" value="SBDS_domain_II"/>
    <property type="match status" value="1"/>
</dbReference>
<dbReference type="SUPFAM" id="SSF109728">
    <property type="entry name" value="Hypothetical protein AF0491, middle domain"/>
    <property type="match status" value="1"/>
</dbReference>
<comment type="subunit">
    <text evidence="8">Associates with the 60S ribosomal subunit.</text>
</comment>
<proteinExistence type="inferred from homology"/>
<dbReference type="Gene3D" id="2.60.120.10">
    <property type="entry name" value="Jelly Rolls"/>
    <property type="match status" value="1"/>
</dbReference>
<dbReference type="AlphaFoldDB" id="A0AAD9MNU9"/>
<dbReference type="InterPro" id="IPR014710">
    <property type="entry name" value="RmlC-like_jellyroll"/>
</dbReference>
<dbReference type="Gene3D" id="1.10.10.900">
    <property type="entry name" value="SBDS protein C-terminal domain, subdomain 1"/>
    <property type="match status" value="1"/>
</dbReference>
<evidence type="ECO:0000256" key="2">
    <source>
        <dbReference type="ARBA" id="ARBA00004496"/>
    </source>
</evidence>
<comment type="subcellular location">
    <subcellularLocation>
        <location evidence="2">Cytoplasm</location>
    </subcellularLocation>
    <subcellularLocation>
        <location evidence="1">Nucleus</location>
    </subcellularLocation>
</comment>
<dbReference type="Gene3D" id="3.30.1250.10">
    <property type="entry name" value="Ribosome maturation protein SBDS, N-terminal domain"/>
    <property type="match status" value="1"/>
</dbReference>
<dbReference type="SUPFAM" id="SSF89895">
    <property type="entry name" value="FYSH domain"/>
    <property type="match status" value="1"/>
</dbReference>
<comment type="caution">
    <text evidence="13">The sequence shown here is derived from an EMBL/GenBank/DDBJ whole genome shotgun (WGS) entry which is preliminary data.</text>
</comment>
<evidence type="ECO:0000259" key="11">
    <source>
        <dbReference type="Pfam" id="PF09377"/>
    </source>
</evidence>
<evidence type="ECO:0000256" key="7">
    <source>
        <dbReference type="ARBA" id="ARBA00023242"/>
    </source>
</evidence>
<dbReference type="SUPFAM" id="SSF51197">
    <property type="entry name" value="Clavaminate synthase-like"/>
    <property type="match status" value="1"/>
</dbReference>
<evidence type="ECO:0000256" key="6">
    <source>
        <dbReference type="ARBA" id="ARBA00022517"/>
    </source>
</evidence>
<evidence type="ECO:0000256" key="3">
    <source>
        <dbReference type="ARBA" id="ARBA00006801"/>
    </source>
</evidence>
<keyword evidence="5" id="KW-0963">Cytoplasm</keyword>
<dbReference type="GO" id="GO:0042256">
    <property type="term" value="P:cytosolic ribosome assembly"/>
    <property type="evidence" value="ECO:0007669"/>
    <property type="project" value="InterPro"/>
</dbReference>
<keyword evidence="14" id="KW-1185">Reference proteome</keyword>
<evidence type="ECO:0000313" key="13">
    <source>
        <dbReference type="EMBL" id="KAK2079636.1"/>
    </source>
</evidence>
<keyword evidence="6" id="KW-0690">Ribosome biogenesis</keyword>
<dbReference type="InterPro" id="IPR037188">
    <property type="entry name" value="Sdo1/SBDS_central_sf"/>
</dbReference>
<dbReference type="InterPro" id="IPR019783">
    <property type="entry name" value="SDO1/SBDS_N"/>
</dbReference>
<comment type="similarity">
    <text evidence="3">Belongs to the JARID1 histone demethylase family.</text>
</comment>
<feature type="compositionally biased region" description="Low complexity" evidence="9">
    <location>
        <begin position="480"/>
        <end position="497"/>
    </location>
</feature>
<evidence type="ECO:0000256" key="4">
    <source>
        <dbReference type="ARBA" id="ARBA00007433"/>
    </source>
</evidence>
<dbReference type="PANTHER" id="PTHR10927:SF1">
    <property type="entry name" value="RIBOSOME MATURATION PROTEIN SBDS"/>
    <property type="match status" value="1"/>
</dbReference>
<organism evidence="13 14">
    <name type="scientific">Prototheca wickerhamii</name>
    <dbReference type="NCBI Taxonomy" id="3111"/>
    <lineage>
        <taxon>Eukaryota</taxon>
        <taxon>Viridiplantae</taxon>
        <taxon>Chlorophyta</taxon>
        <taxon>core chlorophytes</taxon>
        <taxon>Trebouxiophyceae</taxon>
        <taxon>Chlorellales</taxon>
        <taxon>Chlorellaceae</taxon>
        <taxon>Prototheca</taxon>
    </lineage>
</organism>
<accession>A0AAD9MNU9</accession>
<dbReference type="EMBL" id="JASFZW010000002">
    <property type="protein sequence ID" value="KAK2079636.1"/>
    <property type="molecule type" value="Genomic_DNA"/>
</dbReference>
<feature type="region of interest" description="Disordered" evidence="9">
    <location>
        <begin position="473"/>
        <end position="497"/>
    </location>
</feature>
<dbReference type="Gene3D" id="3.30.70.240">
    <property type="match status" value="1"/>
</dbReference>
<dbReference type="InterPro" id="IPR036786">
    <property type="entry name" value="Ribosome_mat_SBDS_N_sf"/>
</dbReference>
<dbReference type="InterPro" id="IPR002140">
    <property type="entry name" value="Sdo1/SBDS"/>
</dbReference>
<dbReference type="GO" id="GO:0005737">
    <property type="term" value="C:cytoplasm"/>
    <property type="evidence" value="ECO:0007669"/>
    <property type="project" value="UniProtKB-SubCell"/>
</dbReference>
<keyword evidence="7" id="KW-0539">Nucleus</keyword>
<dbReference type="Proteomes" id="UP001255856">
    <property type="component" value="Unassembled WGS sequence"/>
</dbReference>
<evidence type="ECO:0000256" key="5">
    <source>
        <dbReference type="ARBA" id="ARBA00022490"/>
    </source>
</evidence>
<dbReference type="InterPro" id="IPR039100">
    <property type="entry name" value="Sdo1/SBDS-like"/>
</dbReference>
<comment type="similarity">
    <text evidence="4">Belongs to the SDO1/SBDS family.</text>
</comment>
<name>A0AAD9MNU9_PROWI</name>
<protein>
    <submittedName>
        <fullName evidence="13">Uncharacterized protein</fullName>
    </submittedName>
</protein>
<dbReference type="GO" id="GO:0005634">
    <property type="term" value="C:nucleus"/>
    <property type="evidence" value="ECO:0007669"/>
    <property type="project" value="UniProtKB-SubCell"/>
</dbReference>